<feature type="compositionally biased region" description="Basic and acidic residues" evidence="8">
    <location>
        <begin position="200"/>
        <end position="216"/>
    </location>
</feature>
<evidence type="ECO:0000256" key="6">
    <source>
        <dbReference type="ARBA" id="ARBA00023212"/>
    </source>
</evidence>
<evidence type="ECO:0000256" key="7">
    <source>
        <dbReference type="ARBA" id="ARBA00023242"/>
    </source>
</evidence>
<feature type="compositionally biased region" description="Basic and acidic residues" evidence="8">
    <location>
        <begin position="261"/>
        <end position="276"/>
    </location>
</feature>
<feature type="non-terminal residue" evidence="10">
    <location>
        <position position="818"/>
    </location>
</feature>
<dbReference type="Gene3D" id="1.20.5.2230">
    <property type="match status" value="1"/>
</dbReference>
<protein>
    <submittedName>
        <fullName evidence="10">Inner centromere protein antigens 135/155kDa [Xenopus laevis]</fullName>
    </submittedName>
</protein>
<keyword evidence="4" id="KW-0963">Cytoplasm</keyword>
<reference evidence="10" key="1">
    <citation type="submission" date="2014-05" db="EMBL/GenBank/DDBJ databases">
        <authorList>
            <person name="Chronopoulou M."/>
        </authorList>
    </citation>
    <scope>NUCLEOTIDE SEQUENCE</scope>
    <source>
        <tissue evidence="10">Whole organism</tissue>
    </source>
</reference>
<dbReference type="PANTHER" id="PTHR13142">
    <property type="entry name" value="INNER CENTROMERE PROTEIN"/>
    <property type="match status" value="1"/>
</dbReference>
<dbReference type="GO" id="GO:0051257">
    <property type="term" value="P:meiotic spindle midzone assembly"/>
    <property type="evidence" value="ECO:0007669"/>
    <property type="project" value="TreeGrafter"/>
</dbReference>
<evidence type="ECO:0000256" key="8">
    <source>
        <dbReference type="SAM" id="MobiDB-lite"/>
    </source>
</evidence>
<feature type="compositionally biased region" description="Basic and acidic residues" evidence="8">
    <location>
        <begin position="732"/>
        <end position="751"/>
    </location>
</feature>
<dbReference type="GO" id="GO:0051310">
    <property type="term" value="P:metaphase chromosome alignment"/>
    <property type="evidence" value="ECO:0007669"/>
    <property type="project" value="TreeGrafter"/>
</dbReference>
<evidence type="ECO:0000256" key="4">
    <source>
        <dbReference type="ARBA" id="ARBA00022490"/>
    </source>
</evidence>
<dbReference type="PANTHER" id="PTHR13142:SF1">
    <property type="entry name" value="INNER CENTROMERE PROTEIN"/>
    <property type="match status" value="1"/>
</dbReference>
<feature type="region of interest" description="Disordered" evidence="8">
    <location>
        <begin position="725"/>
        <end position="767"/>
    </location>
</feature>
<dbReference type="GO" id="GO:0000281">
    <property type="term" value="P:mitotic cytokinesis"/>
    <property type="evidence" value="ECO:0007669"/>
    <property type="project" value="TreeGrafter"/>
</dbReference>
<gene>
    <name evidence="10" type="primary">incenpa</name>
</gene>
<keyword evidence="6" id="KW-0206">Cytoskeleton</keyword>
<evidence type="ECO:0000256" key="3">
    <source>
        <dbReference type="ARBA" id="ARBA00010042"/>
    </source>
</evidence>
<dbReference type="GO" id="GO:1990385">
    <property type="term" value="C:meiotic spindle midzone"/>
    <property type="evidence" value="ECO:0007669"/>
    <property type="project" value="TreeGrafter"/>
</dbReference>
<feature type="region of interest" description="Disordered" evidence="8">
    <location>
        <begin position="353"/>
        <end position="436"/>
    </location>
</feature>
<dbReference type="GO" id="GO:0030496">
    <property type="term" value="C:midbody"/>
    <property type="evidence" value="ECO:0007669"/>
    <property type="project" value="TreeGrafter"/>
</dbReference>
<dbReference type="GO" id="GO:0005634">
    <property type="term" value="C:nucleus"/>
    <property type="evidence" value="ECO:0007669"/>
    <property type="project" value="UniProtKB-SubCell"/>
</dbReference>
<evidence type="ECO:0000256" key="2">
    <source>
        <dbReference type="ARBA" id="ARBA00004186"/>
    </source>
</evidence>
<keyword evidence="7" id="KW-0539">Nucleus</keyword>
<dbReference type="OrthoDB" id="6123at2759"/>
<feature type="compositionally biased region" description="Low complexity" evidence="8">
    <location>
        <begin position="363"/>
        <end position="374"/>
    </location>
</feature>
<accession>A0A0K2T1A5</accession>
<dbReference type="GO" id="GO:0032133">
    <property type="term" value="C:chromosome passenger complex"/>
    <property type="evidence" value="ECO:0007669"/>
    <property type="project" value="TreeGrafter"/>
</dbReference>
<sequence length="818" mass="92339">MKSSISKRQLQKALHVLQDYSKEVDELEAKVLEKSLFDENKIWISEVFQQVKSLVSGENNLSVLKENDLEEVPVLLPKTRKGKKKAPNKVSEEAIVEEKEIEDSSSNEKKGIEQKSPTFTKPMVQVSDDTKKSLRDLKKDNINNEPSLRCLKSSSEIDSRSIHEGNLPEQNSERDSISSVEIESCPKYEDTLPGQNNKNDSVKSAEIDSRSIHEDTLPEQNNIRDSINSADIDNGSIHEDTMPEQNSKKDSICSADSQSRSIHEDTLSEENSKRESLSSAVIDSQSIHEDTLSKENSKRDSISSAEIDNCSINEGTLPEQNINCNTTFNVPSNSHIEKQASNILIDSNQSTRSIIQSKDKSHSTTPSSSKISSKVNVKDPPKENVAPSSNNNNALYPHLSVKELTSREETDIKKSKSATNQEEKDKRKSARRSSLCQYKGLVNKAIRTSISAEQKKNKTNEDRENVIFNKYSTPLNETRKIPRTVSATTSSGMKTSTLPRTHSLLRHRSPYPIKMPSVISSSSKSFLSSKSVSRHITRTGNGPSNIARGVTTLLPLKPSKPTADELKLKAEQEALRKRHKEEDAIRRKDELAKQKIEDKKALREARLKKVMENKRILERQLSSTDLRKPEIKTKIIQGDIRERQEMERVRAKITEIHPMKQQKEQTSITEHKSLQPKEIVANKLKTQQEANAQIKETQAVFQKPKPMLNVTITKEEDTATNSYDMTLAPEECPPKPLKDEDNYDVADLKSDDDTDDEDQPKKAIPKWASSSAFRQAIVSQTYQPPDIDQIFDVPPMPDLNLMFPLKKHRFFKRTSSAV</sequence>
<organism evidence="10">
    <name type="scientific">Lepeophtheirus salmonis</name>
    <name type="common">Salmon louse</name>
    <name type="synonym">Caligus salmonis</name>
    <dbReference type="NCBI Taxonomy" id="72036"/>
    <lineage>
        <taxon>Eukaryota</taxon>
        <taxon>Metazoa</taxon>
        <taxon>Ecdysozoa</taxon>
        <taxon>Arthropoda</taxon>
        <taxon>Crustacea</taxon>
        <taxon>Multicrustacea</taxon>
        <taxon>Hexanauplia</taxon>
        <taxon>Copepoda</taxon>
        <taxon>Siphonostomatoida</taxon>
        <taxon>Caligidae</taxon>
        <taxon>Lepeophtheirus</taxon>
    </lineage>
</organism>
<dbReference type="AlphaFoldDB" id="A0A0K2T1A5"/>
<evidence type="ECO:0000259" key="9">
    <source>
        <dbReference type="Pfam" id="PF03941"/>
    </source>
</evidence>
<evidence type="ECO:0000313" key="10">
    <source>
        <dbReference type="EMBL" id="CDW19813.1"/>
    </source>
</evidence>
<feature type="compositionally biased region" description="Polar residues" evidence="8">
    <location>
        <begin position="218"/>
        <end position="231"/>
    </location>
</feature>
<feature type="region of interest" description="Disordered" evidence="8">
    <location>
        <begin position="80"/>
        <end position="304"/>
    </location>
</feature>
<dbReference type="Pfam" id="PF03941">
    <property type="entry name" value="INCENP_ARK-bind"/>
    <property type="match status" value="1"/>
</dbReference>
<evidence type="ECO:0000256" key="1">
    <source>
        <dbReference type="ARBA" id="ARBA00004123"/>
    </source>
</evidence>
<feature type="compositionally biased region" description="Basic and acidic residues" evidence="8">
    <location>
        <begin position="286"/>
        <end position="301"/>
    </location>
</feature>
<proteinExistence type="inferred from homology"/>
<dbReference type="EMBL" id="HACA01002452">
    <property type="protein sequence ID" value="CDW19813.1"/>
    <property type="molecule type" value="Transcribed_RNA"/>
</dbReference>
<comment type="subcellular location">
    <subcellularLocation>
        <location evidence="2">Cytoplasm</location>
        <location evidence="2">Cytoskeleton</location>
        <location evidence="2">Spindle</location>
    </subcellularLocation>
    <subcellularLocation>
        <location evidence="1">Nucleus</location>
    </subcellularLocation>
</comment>
<feature type="compositionally biased region" description="Basic and acidic residues" evidence="8">
    <location>
        <begin position="236"/>
        <end position="251"/>
    </location>
</feature>
<dbReference type="GO" id="GO:0000776">
    <property type="term" value="C:kinetochore"/>
    <property type="evidence" value="ECO:0007669"/>
    <property type="project" value="TreeGrafter"/>
</dbReference>
<feature type="compositionally biased region" description="Basic and acidic residues" evidence="8">
    <location>
        <begin position="400"/>
        <end position="414"/>
    </location>
</feature>
<comment type="similarity">
    <text evidence="3">Belongs to the INCENP family.</text>
</comment>
<feature type="domain" description="Inner centromere protein ARK-binding" evidence="9">
    <location>
        <begin position="747"/>
        <end position="803"/>
    </location>
</feature>
<evidence type="ECO:0000256" key="5">
    <source>
        <dbReference type="ARBA" id="ARBA00022829"/>
    </source>
</evidence>
<keyword evidence="5" id="KW-0159">Chromosome partition</keyword>
<feature type="compositionally biased region" description="Basic and acidic residues" evidence="8">
    <location>
        <begin position="128"/>
        <end position="142"/>
    </location>
</feature>
<name>A0A0K2T1A5_LEPSM</name>
<dbReference type="InterPro" id="IPR005635">
    <property type="entry name" value="Inner_centromere_prot_ARK-bd"/>
</dbReference>